<gene>
    <name evidence="1" type="ORF">ENO26_11060</name>
</gene>
<protein>
    <submittedName>
        <fullName evidence="1">Uncharacterized protein</fullName>
    </submittedName>
</protein>
<proteinExistence type="predicted"/>
<organism evidence="1">
    <name type="scientific">Ignisphaera aggregans</name>
    <dbReference type="NCBI Taxonomy" id="334771"/>
    <lineage>
        <taxon>Archaea</taxon>
        <taxon>Thermoproteota</taxon>
        <taxon>Thermoprotei</taxon>
        <taxon>Desulfurococcales</taxon>
        <taxon>Desulfurococcaceae</taxon>
        <taxon>Ignisphaera</taxon>
    </lineage>
</organism>
<name>A0A7J2U6U3_9CREN</name>
<evidence type="ECO:0000313" key="1">
    <source>
        <dbReference type="EMBL" id="HEM68075.1"/>
    </source>
</evidence>
<dbReference type="AlphaFoldDB" id="A0A7J2U6U3"/>
<reference evidence="1" key="1">
    <citation type="journal article" date="2020" name="mSystems">
        <title>Genome- and Community-Level Interaction Insights into Carbon Utilization and Element Cycling Functions of Hydrothermarchaeota in Hydrothermal Sediment.</title>
        <authorList>
            <person name="Zhou Z."/>
            <person name="Liu Y."/>
            <person name="Xu W."/>
            <person name="Pan J."/>
            <person name="Luo Z.H."/>
            <person name="Li M."/>
        </authorList>
    </citation>
    <scope>NUCLEOTIDE SEQUENCE [LARGE SCALE GENOMIC DNA]</scope>
    <source>
        <strain evidence="1">SpSt-125</strain>
    </source>
</reference>
<comment type="caution">
    <text evidence="1">The sequence shown here is derived from an EMBL/GenBank/DDBJ whole genome shotgun (WGS) entry which is preliminary data.</text>
</comment>
<dbReference type="EMBL" id="DSEU01000078">
    <property type="protein sequence ID" value="HEM68075.1"/>
    <property type="molecule type" value="Genomic_DNA"/>
</dbReference>
<sequence>MACVLVVNLSLANSVEPEVSNVFVYCWKCFEWVYNVNKIFELETVSATLLGSEAMRLWVPSVSPLSIFVNSCR</sequence>
<accession>A0A7J2U6U3</accession>